<evidence type="ECO:0000313" key="3">
    <source>
        <dbReference type="Proteomes" id="UP000000328"/>
    </source>
</evidence>
<dbReference type="EMBL" id="CP002000">
    <property type="protein sequence ID" value="ADJ45557.1"/>
    <property type="molecule type" value="Genomic_DNA"/>
</dbReference>
<dbReference type="eggNOG" id="ENOG5031SBV">
    <property type="taxonomic scope" value="Bacteria"/>
</dbReference>
<reference evidence="2 3" key="1">
    <citation type="journal article" date="2010" name="Cell Res.">
        <title>Complete genome sequence of the rifamycin SV-producing Amycolatopsis mediterranei U32 revealed its genetic characteristics in phylogeny and metabolism.</title>
        <authorList>
            <person name="Zhao W."/>
            <person name="Zhong Y."/>
            <person name="Yuan H."/>
            <person name="Wang J."/>
            <person name="Zheng H."/>
            <person name="Wang Y."/>
            <person name="Cen X."/>
            <person name="Xu F."/>
            <person name="Bai J."/>
            <person name="Han X."/>
            <person name="Lu G."/>
            <person name="Zhu Y."/>
            <person name="Shao Z."/>
            <person name="Yan H."/>
            <person name="Li C."/>
            <person name="Peng N."/>
            <person name="Zhang Z."/>
            <person name="Zhang Y."/>
            <person name="Lin W."/>
            <person name="Fan Y."/>
            <person name="Qin Z."/>
            <person name="Hu Y."/>
            <person name="Zhu B."/>
            <person name="Wang S."/>
            <person name="Ding X."/>
            <person name="Zhao G.P."/>
        </authorList>
    </citation>
    <scope>NUCLEOTIDE SEQUENCE [LARGE SCALE GENOMIC DNA]</scope>
    <source>
        <strain evidence="3">U-32</strain>
    </source>
</reference>
<protein>
    <submittedName>
        <fullName evidence="2">Uncharacterized protein</fullName>
    </submittedName>
</protein>
<dbReference type="KEGG" id="amd:AMED_3778"/>
<feature type="region of interest" description="Disordered" evidence="1">
    <location>
        <begin position="1"/>
        <end position="22"/>
    </location>
</feature>
<evidence type="ECO:0000256" key="1">
    <source>
        <dbReference type="SAM" id="MobiDB-lite"/>
    </source>
</evidence>
<name>A0A0H3D5J7_AMYMU</name>
<sequence>MSAYSATSAERAERRPGDDLVTPADVVMDRGFTVDAPPELVWPWLVQLGKRRAGWYLPRRVERFLPPSRRALRRLDPRWSTLTSSPSPGWLPGCAHDSPARACGDSRTAGCPERCPY</sequence>
<dbReference type="AlphaFoldDB" id="A0A0H3D5J7"/>
<proteinExistence type="predicted"/>
<dbReference type="Proteomes" id="UP000000328">
    <property type="component" value="Chromosome"/>
</dbReference>
<accession>A0A0H3D5J7</accession>
<dbReference type="PATRIC" id="fig|749927.5.peg.3907"/>
<dbReference type="GeneID" id="92871521"/>
<organism evidence="2 3">
    <name type="scientific">Amycolatopsis mediterranei (strain U-32)</name>
    <dbReference type="NCBI Taxonomy" id="749927"/>
    <lineage>
        <taxon>Bacteria</taxon>
        <taxon>Bacillati</taxon>
        <taxon>Actinomycetota</taxon>
        <taxon>Actinomycetes</taxon>
        <taxon>Pseudonocardiales</taxon>
        <taxon>Pseudonocardiaceae</taxon>
        <taxon>Amycolatopsis</taxon>
    </lineage>
</organism>
<dbReference type="RefSeq" id="WP_013225629.1">
    <property type="nucleotide sequence ID" value="NC_014318.1"/>
</dbReference>
<dbReference type="OrthoDB" id="3255669at2"/>
<gene>
    <name evidence="2" type="ordered locus">AMED_3778</name>
</gene>
<evidence type="ECO:0000313" key="2">
    <source>
        <dbReference type="EMBL" id="ADJ45557.1"/>
    </source>
</evidence>
<dbReference type="HOGENOM" id="CLU_2079803_0_0_11"/>